<dbReference type="GO" id="GO:0006952">
    <property type="term" value="P:defense response"/>
    <property type="evidence" value="ECO:0007669"/>
    <property type="project" value="InterPro"/>
</dbReference>
<feature type="transmembrane region" description="Helical" evidence="1">
    <location>
        <begin position="212"/>
        <end position="233"/>
    </location>
</feature>
<dbReference type="GO" id="GO:0000148">
    <property type="term" value="C:1,3-beta-D-glucan synthase complex"/>
    <property type="evidence" value="ECO:0007669"/>
    <property type="project" value="InterPro"/>
</dbReference>
<dbReference type="InterPro" id="IPR003440">
    <property type="entry name" value="Glyco_trans_48_dom"/>
</dbReference>
<gene>
    <name evidence="3" type="ORF">F3Y22_tig00110831pilonHSYRG00690</name>
</gene>
<dbReference type="InterPro" id="IPR000916">
    <property type="entry name" value="Bet_v_I/MLP"/>
</dbReference>
<dbReference type="Pfam" id="PF00407">
    <property type="entry name" value="Bet_v_1"/>
    <property type="match status" value="1"/>
</dbReference>
<evidence type="ECO:0000256" key="1">
    <source>
        <dbReference type="SAM" id="Phobius"/>
    </source>
</evidence>
<keyword evidence="1" id="KW-1133">Transmembrane helix</keyword>
<dbReference type="SMART" id="SM01037">
    <property type="entry name" value="Bet_v_1"/>
    <property type="match status" value="1"/>
</dbReference>
<dbReference type="Proteomes" id="UP000436088">
    <property type="component" value="Unassembled WGS sequence"/>
</dbReference>
<dbReference type="CDD" id="cd07816">
    <property type="entry name" value="Bet_v1-like"/>
    <property type="match status" value="1"/>
</dbReference>
<organism evidence="3 4">
    <name type="scientific">Hibiscus syriacus</name>
    <name type="common">Rose of Sharon</name>
    <dbReference type="NCBI Taxonomy" id="106335"/>
    <lineage>
        <taxon>Eukaryota</taxon>
        <taxon>Viridiplantae</taxon>
        <taxon>Streptophyta</taxon>
        <taxon>Embryophyta</taxon>
        <taxon>Tracheophyta</taxon>
        <taxon>Spermatophyta</taxon>
        <taxon>Magnoliopsida</taxon>
        <taxon>eudicotyledons</taxon>
        <taxon>Gunneridae</taxon>
        <taxon>Pentapetalae</taxon>
        <taxon>rosids</taxon>
        <taxon>malvids</taxon>
        <taxon>Malvales</taxon>
        <taxon>Malvaceae</taxon>
        <taxon>Malvoideae</taxon>
        <taxon>Hibiscus</taxon>
    </lineage>
</organism>
<feature type="domain" description="Bet v I/Major latex protein" evidence="2">
    <location>
        <begin position="417"/>
        <end position="564"/>
    </location>
</feature>
<dbReference type="PANTHER" id="PTHR12741">
    <property type="entry name" value="LYST-INTERACTING PROTEIN LIP5 DOPAMINE RESPONSIVE PROTEIN DRG-1"/>
    <property type="match status" value="1"/>
</dbReference>
<keyword evidence="1" id="KW-0812">Transmembrane</keyword>
<dbReference type="PANTHER" id="PTHR12741:SF7">
    <property type="entry name" value="CALLOSE SYNTHASE 12"/>
    <property type="match status" value="1"/>
</dbReference>
<dbReference type="EMBL" id="VEPZ02001131">
    <property type="protein sequence ID" value="KAE8692755.1"/>
    <property type="molecule type" value="Genomic_DNA"/>
</dbReference>
<evidence type="ECO:0000259" key="2">
    <source>
        <dbReference type="SMART" id="SM01037"/>
    </source>
</evidence>
<dbReference type="SUPFAM" id="SSF55961">
    <property type="entry name" value="Bet v1-like"/>
    <property type="match status" value="1"/>
</dbReference>
<evidence type="ECO:0000313" key="4">
    <source>
        <dbReference type="Proteomes" id="UP000436088"/>
    </source>
</evidence>
<feature type="transmembrane region" description="Helical" evidence="1">
    <location>
        <begin position="171"/>
        <end position="192"/>
    </location>
</feature>
<dbReference type="Gene3D" id="3.30.530.20">
    <property type="match status" value="1"/>
</dbReference>
<evidence type="ECO:0000313" key="3">
    <source>
        <dbReference type="EMBL" id="KAE8692755.1"/>
    </source>
</evidence>
<accession>A0A6A2ZPC7</accession>
<dbReference type="GO" id="GO:0006075">
    <property type="term" value="P:(1-&gt;3)-beta-D-glucan biosynthetic process"/>
    <property type="evidence" value="ECO:0007669"/>
    <property type="project" value="InterPro"/>
</dbReference>
<feature type="transmembrane region" description="Helical" evidence="1">
    <location>
        <begin position="278"/>
        <end position="299"/>
    </location>
</feature>
<name>A0A6A2ZPC7_HIBSY</name>
<feature type="transmembrane region" description="Helical" evidence="1">
    <location>
        <begin position="306"/>
        <end position="330"/>
    </location>
</feature>
<dbReference type="Pfam" id="PF02364">
    <property type="entry name" value="Glucan_synthase"/>
    <property type="match status" value="2"/>
</dbReference>
<dbReference type="GO" id="GO:0003843">
    <property type="term" value="F:1,3-beta-D-glucan synthase activity"/>
    <property type="evidence" value="ECO:0007669"/>
    <property type="project" value="InterPro"/>
</dbReference>
<reference evidence="3" key="1">
    <citation type="submission" date="2019-09" db="EMBL/GenBank/DDBJ databases">
        <title>Draft genome information of white flower Hibiscus syriacus.</title>
        <authorList>
            <person name="Kim Y.-M."/>
        </authorList>
    </citation>
    <scope>NUCLEOTIDE SEQUENCE [LARGE SCALE GENOMIC DNA]</scope>
    <source>
        <strain evidence="3">YM2019G1</strain>
    </source>
</reference>
<keyword evidence="1" id="KW-0472">Membrane</keyword>
<comment type="caution">
    <text evidence="3">The sequence shown here is derived from an EMBL/GenBank/DDBJ whole genome shotgun (WGS) entry which is preliminary data.</text>
</comment>
<sequence length="564" mass="63652">MKFGIKWPPSSAVNSGQNENDVVVDGEKIKKRRKKGENVSHHEYIQVGKGRDVGLNQISMFEAKDASGNGEQVLRKDADRLGHRLLYLALSGLENAALANNNSNNKHGFLQAIWDFLTMQLQLSSVFYTFSMGTRAHFFGRTILYGGAKYRATGRGFVVQHKSFNTGSMTISSWLMLTSWIMALFVFNPSGFDWLNIAGSGGGQDHLKTTGLWGMLLEIVLDLRFFFFHYGIVYQLRISDHSTSIVVYLLSWIYIFMAFGIYLVISYTRDIYAAKDHIYFRLVQFLVIIFGILVIIALLEFTSYEFIDIFTSLLAFVPTGWGLVSIAQVLRPFLQSTRLWDPVVRGSYLSKHLAGVNGSSRSSPGKKLTTNKNLGLNSVRGRWDGLLSSTLNGRRHLQPHRTHKKQTNKPGRVKMKMMKGEVVLSMPAEKAWEMYRNDEIISKVNPDLLSRAHYIQGDGGPGSLRLFKLGPAVSNYVKESVEKIEKMVSGRSVTYEVIGGELKEMYDPYRVTFSFIPIEGDNTKCIAEWKAEFEQSAPTTPPPDKAKDAAPRFLKSFDNFQLSY</sequence>
<dbReference type="GO" id="GO:0005886">
    <property type="term" value="C:plasma membrane"/>
    <property type="evidence" value="ECO:0007669"/>
    <property type="project" value="TreeGrafter"/>
</dbReference>
<proteinExistence type="predicted"/>
<dbReference type="InterPro" id="IPR023393">
    <property type="entry name" value="START-like_dom_sf"/>
</dbReference>
<dbReference type="AlphaFoldDB" id="A0A6A2ZPC7"/>
<protein>
    <recommendedName>
        <fullName evidence="2">Bet v I/Major latex protein domain-containing protein</fullName>
    </recommendedName>
</protein>
<feature type="transmembrane region" description="Helical" evidence="1">
    <location>
        <begin position="245"/>
        <end position="266"/>
    </location>
</feature>
<keyword evidence="4" id="KW-1185">Reference proteome</keyword>